<evidence type="ECO:0000313" key="3">
    <source>
        <dbReference type="Proteomes" id="UP001156921"/>
    </source>
</evidence>
<dbReference type="EMBL" id="BSOY01000074">
    <property type="protein sequence ID" value="GLS02503.1"/>
    <property type="molecule type" value="Genomic_DNA"/>
</dbReference>
<evidence type="ECO:0008006" key="4">
    <source>
        <dbReference type="Google" id="ProtNLM"/>
    </source>
</evidence>
<name>A0ABQ6BKL7_9CAUL</name>
<feature type="region of interest" description="Disordered" evidence="1">
    <location>
        <begin position="1"/>
        <end position="67"/>
    </location>
</feature>
<organism evidence="2 3">
    <name type="scientific">Brevundimonas denitrificans</name>
    <dbReference type="NCBI Taxonomy" id="1443434"/>
    <lineage>
        <taxon>Bacteria</taxon>
        <taxon>Pseudomonadati</taxon>
        <taxon>Pseudomonadota</taxon>
        <taxon>Alphaproteobacteria</taxon>
        <taxon>Caulobacterales</taxon>
        <taxon>Caulobacteraceae</taxon>
        <taxon>Brevundimonas</taxon>
    </lineage>
</organism>
<keyword evidence="3" id="KW-1185">Reference proteome</keyword>
<evidence type="ECO:0000313" key="2">
    <source>
        <dbReference type="EMBL" id="GLS02503.1"/>
    </source>
</evidence>
<gene>
    <name evidence="2" type="ORF">GCM10007859_25270</name>
</gene>
<evidence type="ECO:0000256" key="1">
    <source>
        <dbReference type="SAM" id="MobiDB-lite"/>
    </source>
</evidence>
<accession>A0ABQ6BKL7</accession>
<sequence length="84" mass="9467">MANARVHMAQGAEQMVAGAQHMREESARLRDPAYRATQIERARERGDTVTDAELQALSPRLANQADQLERRAVELRERAARQPS</sequence>
<reference evidence="3" key="1">
    <citation type="journal article" date="2019" name="Int. J. Syst. Evol. Microbiol.">
        <title>The Global Catalogue of Microorganisms (GCM) 10K type strain sequencing project: providing services to taxonomists for standard genome sequencing and annotation.</title>
        <authorList>
            <consortium name="The Broad Institute Genomics Platform"/>
            <consortium name="The Broad Institute Genome Sequencing Center for Infectious Disease"/>
            <person name="Wu L."/>
            <person name="Ma J."/>
        </authorList>
    </citation>
    <scope>NUCLEOTIDE SEQUENCE [LARGE SCALE GENOMIC DNA]</scope>
    <source>
        <strain evidence="3">NBRC 110107</strain>
    </source>
</reference>
<proteinExistence type="predicted"/>
<protein>
    <recommendedName>
        <fullName evidence="4">DUF4398 domain-containing protein</fullName>
    </recommendedName>
</protein>
<dbReference type="Proteomes" id="UP001156921">
    <property type="component" value="Unassembled WGS sequence"/>
</dbReference>
<feature type="compositionally biased region" description="Basic and acidic residues" evidence="1">
    <location>
        <begin position="21"/>
        <end position="48"/>
    </location>
</feature>
<comment type="caution">
    <text evidence="2">The sequence shown here is derived from an EMBL/GenBank/DDBJ whole genome shotgun (WGS) entry which is preliminary data.</text>
</comment>